<dbReference type="InterPro" id="IPR013766">
    <property type="entry name" value="Thioredoxin_domain"/>
</dbReference>
<keyword evidence="3" id="KW-0249">Electron transport</keyword>
<evidence type="ECO:0000256" key="6">
    <source>
        <dbReference type="NCBIfam" id="TIGR01068"/>
    </source>
</evidence>
<organism evidence="11 12">
    <name type="scientific">Acetobacter oeni</name>
    <dbReference type="NCBI Taxonomy" id="304077"/>
    <lineage>
        <taxon>Bacteria</taxon>
        <taxon>Pseudomonadati</taxon>
        <taxon>Pseudomonadota</taxon>
        <taxon>Alphaproteobacteria</taxon>
        <taxon>Acetobacterales</taxon>
        <taxon>Acetobacteraceae</taxon>
        <taxon>Acetobacter</taxon>
    </lineage>
</organism>
<evidence type="ECO:0000256" key="4">
    <source>
        <dbReference type="ARBA" id="ARBA00023157"/>
    </source>
</evidence>
<dbReference type="NCBIfam" id="NF006898">
    <property type="entry name" value="PRK09381.1"/>
    <property type="match status" value="1"/>
</dbReference>
<dbReference type="CDD" id="cd02947">
    <property type="entry name" value="TRX_family"/>
    <property type="match status" value="1"/>
</dbReference>
<dbReference type="InterPro" id="IPR036249">
    <property type="entry name" value="Thioredoxin-like_sf"/>
</dbReference>
<keyword evidence="12" id="KW-1185">Reference proteome</keyword>
<feature type="domain" description="Thioredoxin" evidence="10">
    <location>
        <begin position="1"/>
        <end position="127"/>
    </location>
</feature>
<feature type="active site" description="Nucleophile" evidence="8">
    <location>
        <position position="52"/>
    </location>
</feature>
<dbReference type="Pfam" id="PF00085">
    <property type="entry name" value="Thioredoxin"/>
    <property type="match status" value="1"/>
</dbReference>
<feature type="disulfide bond" description="Redox-active" evidence="9">
    <location>
        <begin position="52"/>
        <end position="55"/>
    </location>
</feature>
<dbReference type="Gene3D" id="3.40.30.10">
    <property type="entry name" value="Glutaredoxin"/>
    <property type="match status" value="1"/>
</dbReference>
<evidence type="ECO:0000256" key="1">
    <source>
        <dbReference type="ARBA" id="ARBA00008987"/>
    </source>
</evidence>
<dbReference type="InterPro" id="IPR017937">
    <property type="entry name" value="Thioredoxin_CS"/>
</dbReference>
<dbReference type="EMBL" id="BJYG01000028">
    <property type="protein sequence ID" value="GEN63881.1"/>
    <property type="molecule type" value="Genomic_DNA"/>
</dbReference>
<evidence type="ECO:0000256" key="8">
    <source>
        <dbReference type="PIRSR" id="PIRSR000077-1"/>
    </source>
</evidence>
<protein>
    <recommendedName>
        <fullName evidence="6 7">Thioredoxin</fullName>
    </recommendedName>
</protein>
<evidence type="ECO:0000313" key="12">
    <source>
        <dbReference type="Proteomes" id="UP000321746"/>
    </source>
</evidence>
<reference evidence="11 12" key="1">
    <citation type="submission" date="2019-07" db="EMBL/GenBank/DDBJ databases">
        <title>Whole genome shotgun sequence of Acetobacter oeni NBRC 105207.</title>
        <authorList>
            <person name="Hosoyama A."/>
            <person name="Uohara A."/>
            <person name="Ohji S."/>
            <person name="Ichikawa N."/>
        </authorList>
    </citation>
    <scope>NUCLEOTIDE SEQUENCE [LARGE SCALE GENOMIC DNA]</scope>
    <source>
        <strain evidence="11 12">NBRC 105207</strain>
    </source>
</reference>
<dbReference type="GO" id="GO:0045454">
    <property type="term" value="P:cell redox homeostasis"/>
    <property type="evidence" value="ECO:0007669"/>
    <property type="project" value="TreeGrafter"/>
</dbReference>
<dbReference type="PANTHER" id="PTHR45663:SF11">
    <property type="entry name" value="GEO12009P1"/>
    <property type="match status" value="1"/>
</dbReference>
<dbReference type="FunFam" id="3.40.30.10:FF:000001">
    <property type="entry name" value="Thioredoxin"/>
    <property type="match status" value="1"/>
</dbReference>
<dbReference type="GO" id="GO:0015035">
    <property type="term" value="F:protein-disulfide reductase activity"/>
    <property type="evidence" value="ECO:0007669"/>
    <property type="project" value="UniProtKB-UniRule"/>
</dbReference>
<evidence type="ECO:0000256" key="5">
    <source>
        <dbReference type="ARBA" id="ARBA00023284"/>
    </source>
</evidence>
<evidence type="ECO:0000313" key="11">
    <source>
        <dbReference type="EMBL" id="GEN63881.1"/>
    </source>
</evidence>
<keyword evidence="5 9" id="KW-0676">Redox-active center</keyword>
<name>A0A511XLR9_9PROT</name>
<evidence type="ECO:0000256" key="9">
    <source>
        <dbReference type="PIRSR" id="PIRSR000077-4"/>
    </source>
</evidence>
<proteinExistence type="inferred from homology"/>
<feature type="active site" description="Nucleophile" evidence="8">
    <location>
        <position position="55"/>
    </location>
</feature>
<comment type="caution">
    <text evidence="11">The sequence shown here is derived from an EMBL/GenBank/DDBJ whole genome shotgun (WGS) entry which is preliminary data.</text>
</comment>
<evidence type="ECO:0000259" key="10">
    <source>
        <dbReference type="PROSITE" id="PS51352"/>
    </source>
</evidence>
<dbReference type="InterPro" id="IPR005746">
    <property type="entry name" value="Thioredoxin"/>
</dbReference>
<evidence type="ECO:0000256" key="7">
    <source>
        <dbReference type="PIRNR" id="PIRNR000077"/>
    </source>
</evidence>
<evidence type="ECO:0000256" key="2">
    <source>
        <dbReference type="ARBA" id="ARBA00022448"/>
    </source>
</evidence>
<feature type="site" description="Deprotonates C-terminal active site Cys" evidence="8">
    <location>
        <position position="46"/>
    </location>
</feature>
<dbReference type="PIRSF" id="PIRSF000077">
    <property type="entry name" value="Thioredoxin"/>
    <property type="match status" value="1"/>
</dbReference>
<feature type="site" description="Contributes to redox potential value" evidence="8">
    <location>
        <position position="53"/>
    </location>
</feature>
<gene>
    <name evidence="11" type="primary">trxA</name>
    <name evidence="11" type="ORF">AOE01nite_21050</name>
</gene>
<dbReference type="SUPFAM" id="SSF52833">
    <property type="entry name" value="Thioredoxin-like"/>
    <property type="match status" value="1"/>
</dbReference>
<comment type="similarity">
    <text evidence="1 7">Belongs to the thioredoxin family.</text>
</comment>
<evidence type="ECO:0000256" key="3">
    <source>
        <dbReference type="ARBA" id="ARBA00022982"/>
    </source>
</evidence>
<dbReference type="PRINTS" id="PR00421">
    <property type="entry name" value="THIOREDOXIN"/>
</dbReference>
<sequence>MTPDDPGPTVQAHKIGKTIMSENTVAVSDTTFDTDVLKSAEPVLVDFWAEWCGPCKMIAPALEEIGAEFKGKLKVAKVNIDENPQTPTSFGVRGIPTLILFKDGKPVETKIGAMPKSQLKAWVQGLV</sequence>
<accession>A0A511XLR9</accession>
<keyword evidence="2" id="KW-0813">Transport</keyword>
<dbReference type="Proteomes" id="UP000321746">
    <property type="component" value="Unassembled WGS sequence"/>
</dbReference>
<dbReference type="PROSITE" id="PS00194">
    <property type="entry name" value="THIOREDOXIN_1"/>
    <property type="match status" value="1"/>
</dbReference>
<dbReference type="PANTHER" id="PTHR45663">
    <property type="entry name" value="GEO12009P1"/>
    <property type="match status" value="1"/>
</dbReference>
<keyword evidence="4 9" id="KW-1015">Disulfide bond</keyword>
<dbReference type="AlphaFoldDB" id="A0A511XLR9"/>
<dbReference type="NCBIfam" id="TIGR01068">
    <property type="entry name" value="thioredoxin"/>
    <property type="match status" value="1"/>
</dbReference>
<feature type="site" description="Contributes to redox potential value" evidence="8">
    <location>
        <position position="54"/>
    </location>
</feature>
<dbReference type="PROSITE" id="PS51352">
    <property type="entry name" value="THIOREDOXIN_2"/>
    <property type="match status" value="1"/>
</dbReference>
<dbReference type="GO" id="GO:0005829">
    <property type="term" value="C:cytosol"/>
    <property type="evidence" value="ECO:0007669"/>
    <property type="project" value="TreeGrafter"/>
</dbReference>